<name>A0A835EHI6_9POAL</name>
<dbReference type="Proteomes" id="UP000636709">
    <property type="component" value="Unassembled WGS sequence"/>
</dbReference>
<dbReference type="InterPro" id="IPR006734">
    <property type="entry name" value="PLATZ"/>
</dbReference>
<organism evidence="1 2">
    <name type="scientific">Digitaria exilis</name>
    <dbReference type="NCBI Taxonomy" id="1010633"/>
    <lineage>
        <taxon>Eukaryota</taxon>
        <taxon>Viridiplantae</taxon>
        <taxon>Streptophyta</taxon>
        <taxon>Embryophyta</taxon>
        <taxon>Tracheophyta</taxon>
        <taxon>Spermatophyta</taxon>
        <taxon>Magnoliopsida</taxon>
        <taxon>Liliopsida</taxon>
        <taxon>Poales</taxon>
        <taxon>Poaceae</taxon>
        <taxon>PACMAD clade</taxon>
        <taxon>Panicoideae</taxon>
        <taxon>Panicodae</taxon>
        <taxon>Paniceae</taxon>
        <taxon>Anthephorinae</taxon>
        <taxon>Digitaria</taxon>
    </lineage>
</organism>
<dbReference type="Pfam" id="PF04640">
    <property type="entry name" value="PLATZ"/>
    <property type="match status" value="1"/>
</dbReference>
<accession>A0A835EHI6</accession>
<evidence type="ECO:0000313" key="2">
    <source>
        <dbReference type="Proteomes" id="UP000636709"/>
    </source>
</evidence>
<gene>
    <name evidence="1" type="ORF">HU200_040506</name>
</gene>
<dbReference type="AlphaFoldDB" id="A0A835EHI6"/>
<evidence type="ECO:0000313" key="1">
    <source>
        <dbReference type="EMBL" id="KAF8691374.1"/>
    </source>
</evidence>
<dbReference type="EMBL" id="JACEFO010001965">
    <property type="protein sequence ID" value="KAF8691374.1"/>
    <property type="molecule type" value="Genomic_DNA"/>
</dbReference>
<dbReference type="OrthoDB" id="642304at2759"/>
<keyword evidence="2" id="KW-1185">Reference proteome</keyword>
<proteinExistence type="predicted"/>
<sequence>MKEMGRLDAERQPPAWFHPLLATTFFEPCPKHPATTGGRWTRTSGCNLFCADCSGDALCTGACVRRSSCHNVVKVADLERLQLNVRFVQTYVYNNEAAVFLNKRGVSGKEKPGQIRCEGCNWGLMDPECRFCSLRCKVRTPGSDLFLDL</sequence>
<protein>
    <submittedName>
        <fullName evidence="1">Uncharacterized protein</fullName>
    </submittedName>
</protein>
<dbReference type="PANTHER" id="PTHR31065:SF49">
    <property type="entry name" value="PLATZ TRANSCRIPTION FACTOR FAMILY PROTEIN"/>
    <property type="match status" value="1"/>
</dbReference>
<comment type="caution">
    <text evidence="1">The sequence shown here is derived from an EMBL/GenBank/DDBJ whole genome shotgun (WGS) entry which is preliminary data.</text>
</comment>
<dbReference type="PANTHER" id="PTHR31065">
    <property type="entry name" value="PLATZ TRANSCRIPTION FACTOR FAMILY PROTEIN"/>
    <property type="match status" value="1"/>
</dbReference>
<reference evidence="1" key="1">
    <citation type="submission" date="2020-07" db="EMBL/GenBank/DDBJ databases">
        <title>Genome sequence and genetic diversity analysis of an under-domesticated orphan crop, white fonio (Digitaria exilis).</title>
        <authorList>
            <person name="Bennetzen J.L."/>
            <person name="Chen S."/>
            <person name="Ma X."/>
            <person name="Wang X."/>
            <person name="Yssel A.E.J."/>
            <person name="Chaluvadi S.R."/>
            <person name="Johnson M."/>
            <person name="Gangashetty P."/>
            <person name="Hamidou F."/>
            <person name="Sanogo M.D."/>
            <person name="Zwaenepoel A."/>
            <person name="Wallace J."/>
            <person name="Van De Peer Y."/>
            <person name="Van Deynze A."/>
        </authorList>
    </citation>
    <scope>NUCLEOTIDE SEQUENCE</scope>
    <source>
        <tissue evidence="1">Leaves</tissue>
    </source>
</reference>